<accession>A0A368TN14</accession>
<evidence type="ECO:0000313" key="1">
    <source>
        <dbReference type="EMBL" id="RCV85938.1"/>
    </source>
</evidence>
<gene>
    <name evidence="1" type="ORF">DU506_19610</name>
</gene>
<dbReference type="OrthoDB" id="6174285at2"/>
<evidence type="ECO:0000313" key="2">
    <source>
        <dbReference type="Proteomes" id="UP000253204"/>
    </source>
</evidence>
<dbReference type="AlphaFoldDB" id="A0A368TN14"/>
<comment type="caution">
    <text evidence="1">The sequence shown here is derived from an EMBL/GenBank/DDBJ whole genome shotgun (WGS) entry which is preliminary data.</text>
</comment>
<dbReference type="EMBL" id="QPIJ01000081">
    <property type="protein sequence ID" value="RCV85938.1"/>
    <property type="molecule type" value="Genomic_DNA"/>
</dbReference>
<reference evidence="1 2" key="1">
    <citation type="submission" date="2018-07" db="EMBL/GenBank/DDBJ databases">
        <title>Halomonas rutogse sp. nov., isolated from Lake TangqianCo on Tibetan Plateau.</title>
        <authorList>
            <person name="Lu H."/>
            <person name="Xing P."/>
            <person name="Wu Q."/>
        </authorList>
    </citation>
    <scope>NUCLEOTIDE SEQUENCE [LARGE SCALE GENOMIC DNA]</scope>
    <source>
        <strain evidence="1 2">TQ8S</strain>
    </source>
</reference>
<protein>
    <submittedName>
        <fullName evidence="1">Uncharacterized protein</fullName>
    </submittedName>
</protein>
<sequence length="84" mass="9656">MLIVCRTTPLDRRLRITHSQHHSAWRVERHDKTGYQRRPMQQASAMDGMYWSIETASVVKKYVLAPIGKVSALPSRIQVPALND</sequence>
<dbReference type="Proteomes" id="UP000253204">
    <property type="component" value="Unassembled WGS sequence"/>
</dbReference>
<proteinExistence type="predicted"/>
<dbReference type="RefSeq" id="WP_114488554.1">
    <property type="nucleotide sequence ID" value="NZ_CBCSHM010000096.1"/>
</dbReference>
<organism evidence="1 2">
    <name type="scientific">Vreelandella rituensis</name>
    <dbReference type="NCBI Taxonomy" id="2282306"/>
    <lineage>
        <taxon>Bacteria</taxon>
        <taxon>Pseudomonadati</taxon>
        <taxon>Pseudomonadota</taxon>
        <taxon>Gammaproteobacteria</taxon>
        <taxon>Oceanospirillales</taxon>
        <taxon>Halomonadaceae</taxon>
        <taxon>Vreelandella</taxon>
    </lineage>
</organism>
<keyword evidence="2" id="KW-1185">Reference proteome</keyword>
<name>A0A368TN14_9GAMM</name>